<dbReference type="Proteomes" id="UP000701801">
    <property type="component" value="Unassembled WGS sequence"/>
</dbReference>
<evidence type="ECO:0000313" key="2">
    <source>
        <dbReference type="EMBL" id="CAG8983804.1"/>
    </source>
</evidence>
<gene>
    <name evidence="2" type="ORF">HYALB_00006770</name>
</gene>
<proteinExistence type="predicted"/>
<dbReference type="EMBL" id="CAJVRM010000740">
    <property type="protein sequence ID" value="CAG8983804.1"/>
    <property type="molecule type" value="Genomic_DNA"/>
</dbReference>
<reference evidence="2" key="1">
    <citation type="submission" date="2021-07" db="EMBL/GenBank/DDBJ databases">
        <authorList>
            <person name="Durling M."/>
        </authorList>
    </citation>
    <scope>NUCLEOTIDE SEQUENCE</scope>
</reference>
<keyword evidence="3" id="KW-1185">Reference proteome</keyword>
<sequence length="109" mass="11824">MTPNRVQRVAALKPSLNGHRSGYDDQKMSSKPVKAPSLLTIHEAGDRDTELALKQLIVVSLHPLKKISSNGRKARNKADRGLGKTAACHGTQDSMNVGGVRDTKAQSYF</sequence>
<evidence type="ECO:0000313" key="3">
    <source>
        <dbReference type="Proteomes" id="UP000701801"/>
    </source>
</evidence>
<dbReference type="AlphaFoldDB" id="A0A9N9QD57"/>
<dbReference type="OrthoDB" id="10276019at2759"/>
<feature type="region of interest" description="Disordered" evidence="1">
    <location>
        <begin position="1"/>
        <end position="31"/>
    </location>
</feature>
<organism evidence="2 3">
    <name type="scientific">Hymenoscyphus albidus</name>
    <dbReference type="NCBI Taxonomy" id="595503"/>
    <lineage>
        <taxon>Eukaryota</taxon>
        <taxon>Fungi</taxon>
        <taxon>Dikarya</taxon>
        <taxon>Ascomycota</taxon>
        <taxon>Pezizomycotina</taxon>
        <taxon>Leotiomycetes</taxon>
        <taxon>Helotiales</taxon>
        <taxon>Helotiaceae</taxon>
        <taxon>Hymenoscyphus</taxon>
    </lineage>
</organism>
<protein>
    <submittedName>
        <fullName evidence="2">Uncharacterized protein</fullName>
    </submittedName>
</protein>
<name>A0A9N9QD57_9HELO</name>
<accession>A0A9N9QD57</accession>
<evidence type="ECO:0000256" key="1">
    <source>
        <dbReference type="SAM" id="MobiDB-lite"/>
    </source>
</evidence>
<comment type="caution">
    <text evidence="2">The sequence shown here is derived from an EMBL/GenBank/DDBJ whole genome shotgun (WGS) entry which is preliminary data.</text>
</comment>
<feature type="region of interest" description="Disordered" evidence="1">
    <location>
        <begin position="69"/>
        <end position="109"/>
    </location>
</feature>